<organism evidence="2 3">
    <name type="scientific">Fusarium oxysporum f. sp. lycopersici (strain 4287 / CBS 123668 / FGSC 9935 / NRRL 34936)</name>
    <name type="common">Fusarium vascular wilt of tomato</name>
    <dbReference type="NCBI Taxonomy" id="426428"/>
    <lineage>
        <taxon>Eukaryota</taxon>
        <taxon>Fungi</taxon>
        <taxon>Dikarya</taxon>
        <taxon>Ascomycota</taxon>
        <taxon>Pezizomycotina</taxon>
        <taxon>Sordariomycetes</taxon>
        <taxon>Hypocreomycetidae</taxon>
        <taxon>Hypocreales</taxon>
        <taxon>Nectriaceae</taxon>
        <taxon>Fusarium</taxon>
        <taxon>Fusarium oxysporum species complex</taxon>
    </lineage>
</organism>
<dbReference type="EMBL" id="DS231714">
    <property type="protein sequence ID" value="KNB14381.1"/>
    <property type="molecule type" value="Genomic_DNA"/>
</dbReference>
<protein>
    <submittedName>
        <fullName evidence="2">Uncharacterized protein</fullName>
    </submittedName>
</protein>
<dbReference type="OrthoDB" id="3434980at2759"/>
<name>A0A0J9VUS5_FUSO4</name>
<dbReference type="KEGG" id="fox:FOXG_21115"/>
<gene>
    <name evidence="2" type="ORF">FOXG_21115</name>
</gene>
<reference evidence="2" key="2">
    <citation type="journal article" date="2010" name="Nature">
        <title>Comparative genomics reveals mobile pathogenicity chromosomes in Fusarium.</title>
        <authorList>
            <person name="Ma L.J."/>
            <person name="van der Does H.C."/>
            <person name="Borkovich K.A."/>
            <person name="Coleman J.J."/>
            <person name="Daboussi M.J."/>
            <person name="Di Pietro A."/>
            <person name="Dufresne M."/>
            <person name="Freitag M."/>
            <person name="Grabherr M."/>
            <person name="Henrissat B."/>
            <person name="Houterman P.M."/>
            <person name="Kang S."/>
            <person name="Shim W.B."/>
            <person name="Woloshuk C."/>
            <person name="Xie X."/>
            <person name="Xu J.R."/>
            <person name="Antoniw J."/>
            <person name="Baker S.E."/>
            <person name="Bluhm B.H."/>
            <person name="Breakspear A."/>
            <person name="Brown D.W."/>
            <person name="Butchko R.A."/>
            <person name="Chapman S."/>
            <person name="Coulson R."/>
            <person name="Coutinho P.M."/>
            <person name="Danchin E.G."/>
            <person name="Diener A."/>
            <person name="Gale L.R."/>
            <person name="Gardiner D.M."/>
            <person name="Goff S."/>
            <person name="Hammond-Kosack K.E."/>
            <person name="Hilburn K."/>
            <person name="Hua-Van A."/>
            <person name="Jonkers W."/>
            <person name="Kazan K."/>
            <person name="Kodira C.D."/>
            <person name="Koehrsen M."/>
            <person name="Kumar L."/>
            <person name="Lee Y.H."/>
            <person name="Li L."/>
            <person name="Manners J.M."/>
            <person name="Miranda-Saavedra D."/>
            <person name="Mukherjee M."/>
            <person name="Park G."/>
            <person name="Park J."/>
            <person name="Park S.Y."/>
            <person name="Proctor R.H."/>
            <person name="Regev A."/>
            <person name="Ruiz-Roldan M.C."/>
            <person name="Sain D."/>
            <person name="Sakthikumar S."/>
            <person name="Sykes S."/>
            <person name="Schwartz D.C."/>
            <person name="Turgeon B.G."/>
            <person name="Wapinski I."/>
            <person name="Yoder O."/>
            <person name="Young S."/>
            <person name="Zeng Q."/>
            <person name="Zhou S."/>
            <person name="Galagan J."/>
            <person name="Cuomo C.A."/>
            <person name="Kistler H.C."/>
            <person name="Rep M."/>
        </authorList>
    </citation>
    <scope>NUCLEOTIDE SEQUENCE [LARGE SCALE GENOMIC DNA]</scope>
    <source>
        <strain evidence="2">4287</strain>
    </source>
</reference>
<accession>A0A0J9VUS5</accession>
<dbReference type="AlphaFoldDB" id="A0A0J9VUS5"/>
<evidence type="ECO:0000313" key="3">
    <source>
        <dbReference type="Proteomes" id="UP000009097"/>
    </source>
</evidence>
<dbReference type="VEuPathDB" id="FungiDB:FOXG_21115"/>
<dbReference type="GeneID" id="28961821"/>
<dbReference type="RefSeq" id="XP_018252425.1">
    <property type="nucleotide sequence ID" value="XM_018401453.1"/>
</dbReference>
<evidence type="ECO:0000256" key="1">
    <source>
        <dbReference type="SAM" id="SignalP"/>
    </source>
</evidence>
<feature type="chain" id="PRO_5010621144" evidence="1">
    <location>
        <begin position="28"/>
        <end position="104"/>
    </location>
</feature>
<proteinExistence type="predicted"/>
<sequence length="104" mass="11686">MLLSTYHVVPITLAACAALLNVPAVLAAMADRKAIVYDFEKLEDYQQRNETVLDIVKKDTGVDFWRQTRTIPPTSYPPPMTLEAIEKLKEVKGVIVKDVPTEEL</sequence>
<dbReference type="Proteomes" id="UP000009097">
    <property type="component" value="Unassembled WGS sequence"/>
</dbReference>
<keyword evidence="1" id="KW-0732">Signal</keyword>
<reference evidence="2" key="1">
    <citation type="submission" date="2007-04" db="EMBL/GenBank/DDBJ databases">
        <authorList>
            <consortium name="The Broad Institute Genome Sequencing Platform"/>
            <person name="Birren B."/>
            <person name="Lander E."/>
            <person name="Galagan J."/>
            <person name="Nusbaum C."/>
            <person name="Devon K."/>
            <person name="Ma L.-J."/>
            <person name="Jaffe D."/>
            <person name="Butler J."/>
            <person name="Alvarez P."/>
            <person name="Gnerre S."/>
            <person name="Grabherr M."/>
            <person name="Kleber M."/>
            <person name="Mauceli E."/>
            <person name="Brockman W."/>
            <person name="MacCallum I.A."/>
            <person name="Young S."/>
            <person name="LaButti K."/>
            <person name="DeCaprio D."/>
            <person name="Crawford M."/>
            <person name="Koehrsen M."/>
            <person name="Engels R."/>
            <person name="Montgomery P."/>
            <person name="Pearson M."/>
            <person name="Howarth C."/>
            <person name="Larson L."/>
            <person name="White J."/>
            <person name="O'Leary S."/>
            <person name="Kodira C."/>
            <person name="Zeng Q."/>
            <person name="Yandava C."/>
            <person name="Alvarado L."/>
            <person name="Kistler C."/>
            <person name="Shim W.-B."/>
            <person name="Kang S."/>
            <person name="Woloshuk C."/>
        </authorList>
    </citation>
    <scope>NUCLEOTIDE SEQUENCE</scope>
    <source>
        <strain evidence="2">4287</strain>
    </source>
</reference>
<dbReference type="EMBL" id="DS231714">
    <property type="protein sequence ID" value="KNB14380.1"/>
    <property type="molecule type" value="Genomic_DNA"/>
</dbReference>
<evidence type="ECO:0000313" key="2">
    <source>
        <dbReference type="EMBL" id="KNB14380.1"/>
    </source>
</evidence>
<feature type="signal peptide" evidence="1">
    <location>
        <begin position="1"/>
        <end position="27"/>
    </location>
</feature>
<dbReference type="RefSeq" id="XP_018252426.1">
    <property type="nucleotide sequence ID" value="XM_018401454.1"/>
</dbReference>